<dbReference type="Pfam" id="PF14489">
    <property type="entry name" value="QueF"/>
    <property type="match status" value="1"/>
</dbReference>
<dbReference type="UniPathway" id="UPA00392"/>
<dbReference type="SUPFAM" id="SSF55620">
    <property type="entry name" value="Tetrahydrobiopterin biosynthesis enzymes-like"/>
    <property type="match status" value="1"/>
</dbReference>
<evidence type="ECO:0000256" key="5">
    <source>
        <dbReference type="HAMAP-Rule" id="MF_00818"/>
    </source>
</evidence>
<dbReference type="InterPro" id="IPR050084">
    <property type="entry name" value="NADPH_dep_7-cyano-7-deazaG_red"/>
</dbReference>
<dbReference type="Gene3D" id="3.30.1130.10">
    <property type="match status" value="1"/>
</dbReference>
<dbReference type="GO" id="GO:0005737">
    <property type="term" value="C:cytoplasm"/>
    <property type="evidence" value="ECO:0007669"/>
    <property type="project" value="UniProtKB-SubCell"/>
</dbReference>
<dbReference type="EC" id="1.7.1.13" evidence="5"/>
<dbReference type="PANTHER" id="PTHR34354">
    <property type="entry name" value="NADPH-DEPENDENT 7-CYANO-7-DEAZAGUANINE REDUCTASE"/>
    <property type="match status" value="1"/>
</dbReference>
<keyword evidence="4 5" id="KW-0560">Oxidoreductase</keyword>
<feature type="active site" description="Proton donor" evidence="5">
    <location>
        <position position="41"/>
    </location>
</feature>
<comment type="caution">
    <text evidence="5">Lacks conserved residue(s) required for the propagation of feature annotation.</text>
</comment>
<dbReference type="GO" id="GO:0033739">
    <property type="term" value="F:preQ1 synthase activity"/>
    <property type="evidence" value="ECO:0007669"/>
    <property type="project" value="UniProtKB-UniRule"/>
</dbReference>
<dbReference type="AlphaFoldDB" id="A0A832I5Q9"/>
<evidence type="ECO:0000256" key="4">
    <source>
        <dbReference type="ARBA" id="ARBA00023002"/>
    </source>
</evidence>
<comment type="caution">
    <text evidence="6">The sequence shown here is derived from an EMBL/GenBank/DDBJ whole genome shotgun (WGS) entry which is preliminary data.</text>
</comment>
<comment type="pathway">
    <text evidence="5">tRNA modification; tRNA-queuosine biosynthesis.</text>
</comment>
<dbReference type="InterPro" id="IPR043133">
    <property type="entry name" value="GTP-CH-I_C/QueF"/>
</dbReference>
<keyword evidence="2 5" id="KW-0671">Queuosine biosynthesis</keyword>
<evidence type="ECO:0000256" key="3">
    <source>
        <dbReference type="ARBA" id="ARBA00022857"/>
    </source>
</evidence>
<evidence type="ECO:0000256" key="1">
    <source>
        <dbReference type="ARBA" id="ARBA00022490"/>
    </source>
</evidence>
<accession>A0A832I5Q9</accession>
<organism evidence="6">
    <name type="scientific">Eiseniibacteriota bacterium</name>
    <dbReference type="NCBI Taxonomy" id="2212470"/>
    <lineage>
        <taxon>Bacteria</taxon>
        <taxon>Candidatus Eiseniibacteriota</taxon>
    </lineage>
</organism>
<dbReference type="EMBL" id="DSQF01000012">
    <property type="protein sequence ID" value="HGZ43053.1"/>
    <property type="molecule type" value="Genomic_DNA"/>
</dbReference>
<keyword evidence="3 5" id="KW-0521">NADP</keyword>
<dbReference type="PANTHER" id="PTHR34354:SF1">
    <property type="entry name" value="NADPH-DEPENDENT 7-CYANO-7-DEAZAGUANINE REDUCTASE"/>
    <property type="match status" value="1"/>
</dbReference>
<dbReference type="HAMAP" id="MF_00818">
    <property type="entry name" value="QueF_type1"/>
    <property type="match status" value="1"/>
</dbReference>
<dbReference type="InterPro" id="IPR029500">
    <property type="entry name" value="QueF"/>
</dbReference>
<comment type="similarity">
    <text evidence="5">Belongs to the GTP cyclohydrolase I family. QueF type 1 subfamily.</text>
</comment>
<evidence type="ECO:0000313" key="6">
    <source>
        <dbReference type="EMBL" id="HGZ43053.1"/>
    </source>
</evidence>
<comment type="function">
    <text evidence="5">Catalyzes the NADPH-dependent reduction of 7-cyano-7-deazaguanine (preQ0) to 7-aminomethyl-7-deazaguanine (preQ1).</text>
</comment>
<proteinExistence type="inferred from homology"/>
<reference evidence="6" key="1">
    <citation type="journal article" date="2020" name="mSystems">
        <title>Genome- and Community-Level Interaction Insights into Carbon Utilization and Element Cycling Functions of Hydrothermarchaeota in Hydrothermal Sediment.</title>
        <authorList>
            <person name="Zhou Z."/>
            <person name="Liu Y."/>
            <person name="Xu W."/>
            <person name="Pan J."/>
            <person name="Luo Z.H."/>
            <person name="Li M."/>
        </authorList>
    </citation>
    <scope>NUCLEOTIDE SEQUENCE [LARGE SCALE GENOMIC DNA]</scope>
    <source>
        <strain evidence="6">SpSt-381</strain>
    </source>
</reference>
<feature type="active site" description="Thioimide intermediate" evidence="5">
    <location>
        <position position="34"/>
    </location>
</feature>
<comment type="subcellular location">
    <subcellularLocation>
        <location evidence="5">Cytoplasm</location>
    </subcellularLocation>
</comment>
<evidence type="ECO:0000256" key="2">
    <source>
        <dbReference type="ARBA" id="ARBA00022785"/>
    </source>
</evidence>
<sequence length="135" mass="15481">MPTQPSRGLVTFPNPEPGRDYLIRHECPEYTAVCPVTGQPDFGTIVVSYVPDRLCVELKSLKLYLWSFRNEGHYFEQATNLILDDLVRAMRPRRITVVGRFNVRGGIWTTVVARWEAPAGRARRARGRARRPVRS</sequence>
<feature type="binding site" evidence="5">
    <location>
        <begin position="56"/>
        <end position="58"/>
    </location>
    <ligand>
        <name>substrate</name>
    </ligand>
</feature>
<name>A0A832I5Q9_UNCEI</name>
<dbReference type="InterPro" id="IPR016856">
    <property type="entry name" value="QueF_type1"/>
</dbReference>
<gene>
    <name evidence="5 6" type="primary">queF</name>
    <name evidence="6" type="ORF">ENR23_06455</name>
</gene>
<keyword evidence="1 5" id="KW-0963">Cytoplasm</keyword>
<dbReference type="NCBIfam" id="TIGR03139">
    <property type="entry name" value="QueF-II"/>
    <property type="match status" value="1"/>
</dbReference>
<comment type="catalytic activity">
    <reaction evidence="5">
        <text>7-aminomethyl-7-carbaguanine + 2 NADP(+) = 7-cyano-7-carbaguanine + 2 NADPH + 3 H(+)</text>
        <dbReference type="Rhea" id="RHEA:13409"/>
        <dbReference type="ChEBI" id="CHEBI:15378"/>
        <dbReference type="ChEBI" id="CHEBI:45075"/>
        <dbReference type="ChEBI" id="CHEBI:57783"/>
        <dbReference type="ChEBI" id="CHEBI:58349"/>
        <dbReference type="ChEBI" id="CHEBI:58703"/>
        <dbReference type="EC" id="1.7.1.13"/>
    </reaction>
</comment>
<dbReference type="GO" id="GO:0008616">
    <property type="term" value="P:tRNA queuosine(34) biosynthetic process"/>
    <property type="evidence" value="ECO:0007669"/>
    <property type="project" value="UniProtKB-UniRule"/>
</dbReference>
<protein>
    <recommendedName>
        <fullName evidence="5">NADPH-dependent 7-cyano-7-deazaguanine reductase</fullName>
        <ecNumber evidence="5">1.7.1.13</ecNumber>
    </recommendedName>
    <alternativeName>
        <fullName evidence="5">7-cyano-7-carbaguanine reductase</fullName>
    </alternativeName>
    <alternativeName>
        <fullName evidence="5">NADPH-dependent nitrile oxidoreductase</fullName>
    </alternativeName>
    <alternativeName>
        <fullName evidence="5">PreQ(0) reductase</fullName>
    </alternativeName>
</protein>
<dbReference type="PIRSF" id="PIRSF027377">
    <property type="entry name" value="Nitrile_oxidored_QueF"/>
    <property type="match status" value="1"/>
</dbReference>